<comment type="caution">
    <text evidence="8">The sequence shown here is derived from an EMBL/GenBank/DDBJ whole genome shotgun (WGS) entry which is preliminary data.</text>
</comment>
<dbReference type="SMART" id="SM01370">
    <property type="entry name" value="TAFII55_N"/>
    <property type="match status" value="1"/>
</dbReference>
<evidence type="ECO:0000256" key="1">
    <source>
        <dbReference type="ARBA" id="ARBA00004123"/>
    </source>
</evidence>
<accession>A0A1V2L5D8</accession>
<dbReference type="PANTHER" id="PTHR12228">
    <property type="entry name" value="TRANSCRIPTION INITIATION FACTOR TFIID 55 KD SUBUNIT-RELATED"/>
    <property type="match status" value="1"/>
</dbReference>
<evidence type="ECO:0000256" key="3">
    <source>
        <dbReference type="ARBA" id="ARBA00023015"/>
    </source>
</evidence>
<dbReference type="CDD" id="cd08047">
    <property type="entry name" value="TAF7"/>
    <property type="match status" value="1"/>
</dbReference>
<dbReference type="EMBL" id="MPUK01000008">
    <property type="protein sequence ID" value="ONH66251.1"/>
    <property type="molecule type" value="Genomic_DNA"/>
</dbReference>
<dbReference type="GO" id="GO:0051123">
    <property type="term" value="P:RNA polymerase II preinitiation complex assembly"/>
    <property type="evidence" value="ECO:0007669"/>
    <property type="project" value="TreeGrafter"/>
</dbReference>
<organism evidence="8 9">
    <name type="scientific">Cyberlindnera fabianii</name>
    <name type="common">Yeast</name>
    <name type="synonym">Hansenula fabianii</name>
    <dbReference type="NCBI Taxonomy" id="36022"/>
    <lineage>
        <taxon>Eukaryota</taxon>
        <taxon>Fungi</taxon>
        <taxon>Dikarya</taxon>
        <taxon>Ascomycota</taxon>
        <taxon>Saccharomycotina</taxon>
        <taxon>Saccharomycetes</taxon>
        <taxon>Phaffomycetales</taxon>
        <taxon>Phaffomycetaceae</taxon>
        <taxon>Cyberlindnera</taxon>
    </lineage>
</organism>
<name>A0A1V2L5D8_CYBFA</name>
<dbReference type="GO" id="GO:0016251">
    <property type="term" value="F:RNA polymerase II general transcription initiation factor activity"/>
    <property type="evidence" value="ECO:0007669"/>
    <property type="project" value="TreeGrafter"/>
</dbReference>
<keyword evidence="3" id="KW-0805">Transcription regulation</keyword>
<gene>
    <name evidence="8" type="ORF">BON22_3929</name>
</gene>
<proteinExistence type="inferred from homology"/>
<dbReference type="SUPFAM" id="SSF50729">
    <property type="entry name" value="PH domain-like"/>
    <property type="match status" value="1"/>
</dbReference>
<feature type="region of interest" description="Disordered" evidence="6">
    <location>
        <begin position="282"/>
        <end position="306"/>
    </location>
</feature>
<evidence type="ECO:0000259" key="7">
    <source>
        <dbReference type="SMART" id="SM01370"/>
    </source>
</evidence>
<dbReference type="InterPro" id="IPR006751">
    <property type="entry name" value="TAFII55_prot_cons_reg"/>
</dbReference>
<keyword evidence="5" id="KW-0539">Nucleus</keyword>
<dbReference type="Pfam" id="PF04658">
    <property type="entry name" value="TAFII55_N"/>
    <property type="match status" value="1"/>
</dbReference>
<sequence>MVKIKLKNPAIKDDPDKPKETTTKLKVKLPVSKPKASPPVPTVSSTSKTHGLKLKLGSKAKAKSSSRSAPHVPRIRVKPTRIPGEGYDSEDSEIEDDPLVEEAIVLRMLPDAELDYVRHCVESGDMSGINIKWKDRRRCWIYVNNTTYVGKLMRLPNIIEAQKTVDKKNIFKMMDISEILVVLKRVQHESEIDDVPADDEEYHSGLTAPMKNITKSQYRRKLTKDRIEAIEARVDELFRMDEEAMQTTFELIDPDSVANVEETARQSSETHHAIPSRVIDEEESAKNALQQSKEKEQQAITEETSNALMRGRMVNSITKLEQELENKKRQLRVDEEKTTNKNTKMSLNWVTRQDNRDQPFVPLPGEVIQHAQPEEVVVRLTPLNQPGAETIAIQGKIYLTSHRVVVLSNKTKVHEADNFSLLYRDVFSHKLDIPWFGSNKYVMLFRISNQNGGLNYLYQWEARVVFNQGGAMTYAERFAQLKTRFDNNQEDELPAYSEQ</sequence>
<comment type="subcellular location">
    <subcellularLocation>
        <location evidence="1">Nucleus</location>
    </subcellularLocation>
</comment>
<dbReference type="STRING" id="36022.A0A1V2L5D8"/>
<evidence type="ECO:0000256" key="4">
    <source>
        <dbReference type="ARBA" id="ARBA00023163"/>
    </source>
</evidence>
<comment type="similarity">
    <text evidence="2">Belongs to the TAF7 family.</text>
</comment>
<protein>
    <submittedName>
        <fullName evidence="8">Transcription initiation factor TFIID subunit 7</fullName>
    </submittedName>
</protein>
<keyword evidence="9" id="KW-1185">Reference proteome</keyword>
<dbReference type="Proteomes" id="UP000189513">
    <property type="component" value="Unassembled WGS sequence"/>
</dbReference>
<dbReference type="VEuPathDB" id="FungiDB:BON22_3929"/>
<evidence type="ECO:0000256" key="5">
    <source>
        <dbReference type="ARBA" id="ARBA00023242"/>
    </source>
</evidence>
<evidence type="ECO:0000256" key="6">
    <source>
        <dbReference type="SAM" id="MobiDB-lite"/>
    </source>
</evidence>
<keyword evidence="8" id="KW-0648">Protein biosynthesis</keyword>
<dbReference type="PANTHER" id="PTHR12228:SF0">
    <property type="entry name" value="TATA-BOX BINDING PROTEIN ASSOCIATED FACTOR 7"/>
    <property type="match status" value="1"/>
</dbReference>
<feature type="domain" description="TAFII55 protein conserved region" evidence="7">
    <location>
        <begin position="100"/>
        <end position="246"/>
    </location>
</feature>
<dbReference type="AlphaFoldDB" id="A0A1V2L5D8"/>
<evidence type="ECO:0000313" key="8">
    <source>
        <dbReference type="EMBL" id="ONH66251.1"/>
    </source>
</evidence>
<keyword evidence="8" id="KW-0396">Initiation factor</keyword>
<feature type="compositionally biased region" description="Basic and acidic residues" evidence="6">
    <location>
        <begin position="10"/>
        <end position="23"/>
    </location>
</feature>
<feature type="region of interest" description="Disordered" evidence="6">
    <location>
        <begin position="1"/>
        <end position="72"/>
    </location>
</feature>
<evidence type="ECO:0000313" key="9">
    <source>
        <dbReference type="Proteomes" id="UP000189513"/>
    </source>
</evidence>
<evidence type="ECO:0000256" key="2">
    <source>
        <dbReference type="ARBA" id="ARBA00009368"/>
    </source>
</evidence>
<reference evidence="9" key="1">
    <citation type="journal article" date="2017" name="Genome Announc.">
        <title>Genome sequences of Cyberlindnera fabianii 65, Pichia kudriavzevii 129, and Saccharomyces cerevisiae 131 isolated from fermented masau fruits in Zimbabwe.</title>
        <authorList>
            <person name="van Rijswijck I.M.H."/>
            <person name="Derks M.F.L."/>
            <person name="Abee T."/>
            <person name="de Ridder D."/>
            <person name="Smid E.J."/>
        </authorList>
    </citation>
    <scope>NUCLEOTIDE SEQUENCE [LARGE SCALE GENOMIC DNA]</scope>
    <source>
        <strain evidence="9">65</strain>
    </source>
</reference>
<keyword evidence="4" id="KW-0804">Transcription</keyword>
<dbReference type="GO" id="GO:0003743">
    <property type="term" value="F:translation initiation factor activity"/>
    <property type="evidence" value="ECO:0007669"/>
    <property type="project" value="UniProtKB-KW"/>
</dbReference>
<feature type="compositionally biased region" description="Basic residues" evidence="6">
    <location>
        <begin position="50"/>
        <end position="64"/>
    </location>
</feature>
<dbReference type="InterPro" id="IPR037817">
    <property type="entry name" value="TAF7"/>
</dbReference>
<dbReference type="GO" id="GO:0005669">
    <property type="term" value="C:transcription factor TFIID complex"/>
    <property type="evidence" value="ECO:0007669"/>
    <property type="project" value="InterPro"/>
</dbReference>